<dbReference type="EMBL" id="JAKOGI010000741">
    <property type="protein sequence ID" value="KAJ8430914.1"/>
    <property type="molecule type" value="Genomic_DNA"/>
</dbReference>
<comment type="caution">
    <text evidence="1">The sequence shown here is derived from an EMBL/GenBank/DDBJ whole genome shotgun (WGS) entry which is preliminary data.</text>
</comment>
<evidence type="ECO:0000313" key="1">
    <source>
        <dbReference type="EMBL" id="KAJ8430914.1"/>
    </source>
</evidence>
<gene>
    <name evidence="1" type="ORF">Cgig2_015396</name>
</gene>
<evidence type="ECO:0008006" key="3">
    <source>
        <dbReference type="Google" id="ProtNLM"/>
    </source>
</evidence>
<name>A0A9Q1JTW5_9CARY</name>
<evidence type="ECO:0000313" key="2">
    <source>
        <dbReference type="Proteomes" id="UP001153076"/>
    </source>
</evidence>
<sequence>MLTIDPFDGLINESITFIQLTMLFSTHLIESKRQKKAKIHLAKGIPCRGHKSTLKSAKFRNKNKYCAYYEDFGNPTSKCHELKKALHEPANQGQLNHFLKKGMRGDQNCCIPKWKKDNDVNYDMELITTIVGGIYDKELNLDTGKLKFKRTAKLGWCKS</sequence>
<dbReference type="AlphaFoldDB" id="A0A9Q1JTW5"/>
<protein>
    <recommendedName>
        <fullName evidence="3">Reverse transcriptase domain-containing protein</fullName>
    </recommendedName>
</protein>
<dbReference type="Proteomes" id="UP001153076">
    <property type="component" value="Unassembled WGS sequence"/>
</dbReference>
<keyword evidence="2" id="KW-1185">Reference proteome</keyword>
<dbReference type="OrthoDB" id="1752268at2759"/>
<accession>A0A9Q1JTW5</accession>
<proteinExistence type="predicted"/>
<organism evidence="1 2">
    <name type="scientific">Carnegiea gigantea</name>
    <dbReference type="NCBI Taxonomy" id="171969"/>
    <lineage>
        <taxon>Eukaryota</taxon>
        <taxon>Viridiplantae</taxon>
        <taxon>Streptophyta</taxon>
        <taxon>Embryophyta</taxon>
        <taxon>Tracheophyta</taxon>
        <taxon>Spermatophyta</taxon>
        <taxon>Magnoliopsida</taxon>
        <taxon>eudicotyledons</taxon>
        <taxon>Gunneridae</taxon>
        <taxon>Pentapetalae</taxon>
        <taxon>Caryophyllales</taxon>
        <taxon>Cactineae</taxon>
        <taxon>Cactaceae</taxon>
        <taxon>Cactoideae</taxon>
        <taxon>Echinocereeae</taxon>
        <taxon>Carnegiea</taxon>
    </lineage>
</organism>
<reference evidence="1" key="1">
    <citation type="submission" date="2022-04" db="EMBL/GenBank/DDBJ databases">
        <title>Carnegiea gigantea Genome sequencing and assembly v2.</title>
        <authorList>
            <person name="Copetti D."/>
            <person name="Sanderson M.J."/>
            <person name="Burquez A."/>
            <person name="Wojciechowski M.F."/>
        </authorList>
    </citation>
    <scope>NUCLEOTIDE SEQUENCE</scope>
    <source>
        <strain evidence="1">SGP5-SGP5p</strain>
        <tissue evidence="1">Aerial part</tissue>
    </source>
</reference>